<dbReference type="Pfam" id="PF01075">
    <property type="entry name" value="Glyco_transf_9"/>
    <property type="match status" value="1"/>
</dbReference>
<dbReference type="SUPFAM" id="SSF53756">
    <property type="entry name" value="UDP-Glycosyltransferase/glycogen phosphorylase"/>
    <property type="match status" value="1"/>
</dbReference>
<dbReference type="Gene3D" id="3.40.50.2000">
    <property type="entry name" value="Glycogen Phosphorylase B"/>
    <property type="match status" value="2"/>
</dbReference>
<dbReference type="InterPro" id="IPR002201">
    <property type="entry name" value="Glyco_trans_9"/>
</dbReference>
<evidence type="ECO:0000313" key="3">
    <source>
        <dbReference type="EMBL" id="OGK00034.1"/>
    </source>
</evidence>
<dbReference type="GO" id="GO:0008713">
    <property type="term" value="F:ADP-heptose-lipopolysaccharide heptosyltransferase activity"/>
    <property type="evidence" value="ECO:0007669"/>
    <property type="project" value="TreeGrafter"/>
</dbReference>
<dbReference type="PANTHER" id="PTHR30160">
    <property type="entry name" value="TETRAACYLDISACCHARIDE 4'-KINASE-RELATED"/>
    <property type="match status" value="1"/>
</dbReference>
<dbReference type="Proteomes" id="UP000179243">
    <property type="component" value="Unassembled WGS sequence"/>
</dbReference>
<evidence type="ECO:0000256" key="1">
    <source>
        <dbReference type="ARBA" id="ARBA00022676"/>
    </source>
</evidence>
<dbReference type="AlphaFoldDB" id="A0A1F7F064"/>
<sequence>MERIVITPMFGFGDMLMATPAVRLLKEGRPGVHITWYAMQKTAAQLLEGNPFVDEVRYFPFLTSGAAATAAHMIRHAFRRFDTAITFYPLNRRDYNLFAFMTGARTRIGFSYAHSTPGYLGWIHNRRLAEDQGLHCVRENVRLLSFFNLTVNDQSIPGLQLFLTDDEKARADAYFTSQPRRPVIGVHAGTSIFKGHANRRWPKEHFATLMKSMKECSFFLFGSQEEDDVNQYIIDAVHEPERVVRISGKGIRDVAALIQKTDLFVSNDSGLMHLACAVGTPVVEILGPTNPAFISPWGVKHRVMRTGIPCSPCFYYSAKPLTCSNPRQWECMTALKPDFVEKAVRELL</sequence>
<reference evidence="3 4" key="1">
    <citation type="journal article" date="2016" name="Nat. Commun.">
        <title>Thousands of microbial genomes shed light on interconnected biogeochemical processes in an aquifer system.</title>
        <authorList>
            <person name="Anantharaman K."/>
            <person name="Brown C.T."/>
            <person name="Hug L.A."/>
            <person name="Sharon I."/>
            <person name="Castelle C.J."/>
            <person name="Probst A.J."/>
            <person name="Thomas B.C."/>
            <person name="Singh A."/>
            <person name="Wilkins M.J."/>
            <person name="Karaoz U."/>
            <person name="Brodie E.L."/>
            <person name="Williams K.H."/>
            <person name="Hubbard S.S."/>
            <person name="Banfield J.F."/>
        </authorList>
    </citation>
    <scope>NUCLEOTIDE SEQUENCE [LARGE SCALE GENOMIC DNA]</scope>
</reference>
<dbReference type="CDD" id="cd03789">
    <property type="entry name" value="GT9_LPS_heptosyltransferase"/>
    <property type="match status" value="1"/>
</dbReference>
<gene>
    <name evidence="3" type="ORF">A2519_22150</name>
</gene>
<dbReference type="GO" id="GO:0005829">
    <property type="term" value="C:cytosol"/>
    <property type="evidence" value="ECO:0007669"/>
    <property type="project" value="TreeGrafter"/>
</dbReference>
<name>A0A1F7F064_UNCRA</name>
<evidence type="ECO:0008006" key="5">
    <source>
        <dbReference type="Google" id="ProtNLM"/>
    </source>
</evidence>
<dbReference type="EMBL" id="MFYX01000155">
    <property type="protein sequence ID" value="OGK00034.1"/>
    <property type="molecule type" value="Genomic_DNA"/>
</dbReference>
<keyword evidence="1" id="KW-0328">Glycosyltransferase</keyword>
<dbReference type="PANTHER" id="PTHR30160:SF1">
    <property type="entry name" value="LIPOPOLYSACCHARIDE 1,2-N-ACETYLGLUCOSAMINETRANSFERASE-RELATED"/>
    <property type="match status" value="1"/>
</dbReference>
<organism evidence="3 4">
    <name type="scientific">Candidatus Raymondbacteria bacterium RIFOXYD12_FULL_49_13</name>
    <dbReference type="NCBI Taxonomy" id="1817890"/>
    <lineage>
        <taxon>Bacteria</taxon>
        <taxon>Raymondiibacteriota</taxon>
    </lineage>
</organism>
<accession>A0A1F7F064</accession>
<evidence type="ECO:0000313" key="4">
    <source>
        <dbReference type="Proteomes" id="UP000179243"/>
    </source>
</evidence>
<comment type="caution">
    <text evidence="3">The sequence shown here is derived from an EMBL/GenBank/DDBJ whole genome shotgun (WGS) entry which is preliminary data.</text>
</comment>
<evidence type="ECO:0000256" key="2">
    <source>
        <dbReference type="ARBA" id="ARBA00022679"/>
    </source>
</evidence>
<keyword evidence="2" id="KW-0808">Transferase</keyword>
<proteinExistence type="predicted"/>
<protein>
    <recommendedName>
        <fullName evidence="5">Lipopolysaccharide heptosyltransferase II</fullName>
    </recommendedName>
</protein>
<dbReference type="InterPro" id="IPR051199">
    <property type="entry name" value="LPS_LOS_Heptosyltrfase"/>
</dbReference>
<dbReference type="GO" id="GO:0009244">
    <property type="term" value="P:lipopolysaccharide core region biosynthetic process"/>
    <property type="evidence" value="ECO:0007669"/>
    <property type="project" value="TreeGrafter"/>
</dbReference>